<evidence type="ECO:0000313" key="3">
    <source>
        <dbReference type="Proteomes" id="UP001331936"/>
    </source>
</evidence>
<dbReference type="PANTHER" id="PTHR34202:SF1">
    <property type="entry name" value="UPF0548 PROTEIN"/>
    <property type="match status" value="1"/>
</dbReference>
<feature type="domain" description="DUF1990" evidence="1">
    <location>
        <begin position="10"/>
        <end position="164"/>
    </location>
</feature>
<keyword evidence="3" id="KW-1185">Reference proteome</keyword>
<dbReference type="EMBL" id="JAUZMZ010000015">
    <property type="protein sequence ID" value="MEE2031400.1"/>
    <property type="molecule type" value="Genomic_DNA"/>
</dbReference>
<gene>
    <name evidence="2" type="ORF">Q8814_04615</name>
</gene>
<protein>
    <submittedName>
        <fullName evidence="2">DUF1990 domain-containing protein</fullName>
    </submittedName>
</protein>
<dbReference type="Pfam" id="PF09348">
    <property type="entry name" value="DUF1990"/>
    <property type="match status" value="1"/>
</dbReference>
<name>A0ABU7JMZ3_9NOCA</name>
<sequence length="169" mass="18422">MSDDAGRALTYPEVGASRGTLPAGYRHLKVERVLGSGDATFRAAADRLLRWDMHRAAGLRIAPGTPPAAVGLEVRLEFGFGPLRLPAWCRVVDVLDEPDTRGFTYGTLTGHPEIGEETFLVERGTDGVVRGRVVAFSRHGRWYTKIAGPVGHLVQRRTAQRYLDALAGT</sequence>
<comment type="caution">
    <text evidence="2">The sequence shown here is derived from an EMBL/GenBank/DDBJ whole genome shotgun (WGS) entry which is preliminary data.</text>
</comment>
<dbReference type="InterPro" id="IPR014457">
    <property type="entry name" value="UCP010260"/>
</dbReference>
<dbReference type="PIRSF" id="PIRSF010260">
    <property type="entry name" value="UCP010260"/>
    <property type="match status" value="1"/>
</dbReference>
<dbReference type="InterPro" id="IPR018960">
    <property type="entry name" value="DUF1990"/>
</dbReference>
<proteinExistence type="predicted"/>
<accession>A0ABU7JMZ3</accession>
<organism evidence="2 3">
    <name type="scientific">Rhodococcus chondri</name>
    <dbReference type="NCBI Taxonomy" id="3065941"/>
    <lineage>
        <taxon>Bacteria</taxon>
        <taxon>Bacillati</taxon>
        <taxon>Actinomycetota</taxon>
        <taxon>Actinomycetes</taxon>
        <taxon>Mycobacteriales</taxon>
        <taxon>Nocardiaceae</taxon>
        <taxon>Rhodococcus</taxon>
    </lineage>
</organism>
<dbReference type="RefSeq" id="WP_330150837.1">
    <property type="nucleotide sequence ID" value="NZ_JAUZMZ010000015.1"/>
</dbReference>
<evidence type="ECO:0000313" key="2">
    <source>
        <dbReference type="EMBL" id="MEE2031400.1"/>
    </source>
</evidence>
<dbReference type="PANTHER" id="PTHR34202">
    <property type="entry name" value="UPF0548 PROTEIN"/>
    <property type="match status" value="1"/>
</dbReference>
<dbReference type="Proteomes" id="UP001331936">
    <property type="component" value="Unassembled WGS sequence"/>
</dbReference>
<reference evidence="2 3" key="1">
    <citation type="submission" date="2023-08" db="EMBL/GenBank/DDBJ databases">
        <authorList>
            <person name="Girao M."/>
            <person name="Carvalho M.F."/>
        </authorList>
    </citation>
    <scope>NUCLEOTIDE SEQUENCE [LARGE SCALE GENOMIC DNA]</scope>
    <source>
        <strain evidence="2 3">CC-R104</strain>
    </source>
</reference>
<evidence type="ECO:0000259" key="1">
    <source>
        <dbReference type="Pfam" id="PF09348"/>
    </source>
</evidence>